<keyword evidence="2" id="KW-0812">Transmembrane</keyword>
<organism evidence="3 4">
    <name type="scientific">Pandoravirus inopinatum</name>
    <dbReference type="NCBI Taxonomy" id="1605721"/>
    <lineage>
        <taxon>Viruses</taxon>
        <taxon>Pandoravirus</taxon>
    </lineage>
</organism>
<feature type="region of interest" description="Disordered" evidence="1">
    <location>
        <begin position="134"/>
        <end position="160"/>
    </location>
</feature>
<proteinExistence type="predicted"/>
<evidence type="ECO:0000313" key="3">
    <source>
        <dbReference type="EMBL" id="AJF98202.1"/>
    </source>
</evidence>
<dbReference type="RefSeq" id="YP_009120437.1">
    <property type="nucleotide sequence ID" value="NC_026440.1"/>
</dbReference>
<protein>
    <submittedName>
        <fullName evidence="3">Uncharacterized protein</fullName>
    </submittedName>
</protein>
<feature type="transmembrane region" description="Helical" evidence="2">
    <location>
        <begin position="179"/>
        <end position="201"/>
    </location>
</feature>
<evidence type="ECO:0000256" key="2">
    <source>
        <dbReference type="SAM" id="Phobius"/>
    </source>
</evidence>
<feature type="transmembrane region" description="Helical" evidence="2">
    <location>
        <begin position="221"/>
        <end position="240"/>
    </location>
</feature>
<evidence type="ECO:0000256" key="1">
    <source>
        <dbReference type="SAM" id="MobiDB-lite"/>
    </source>
</evidence>
<feature type="compositionally biased region" description="Basic residues" evidence="1">
    <location>
        <begin position="150"/>
        <end position="160"/>
    </location>
</feature>
<name>A0A0B5JEK9_9VIRU</name>
<dbReference type="KEGG" id="vg:23463119"/>
<dbReference type="GeneID" id="23463119"/>
<keyword evidence="2" id="KW-0472">Membrane</keyword>
<sequence>MALEKKNKWAVCPLWRPVLAVECVGRRAYTHCGSSSVVRRRRRRTPARGCPCGHRQWQCKSEKTAGQDGFCGASFFSFFFFREMADAAAVFGPASLSPFYLRVCMRPAAPSIFSLWATCLERFGCTPRRLLVGTGRPRPATSRRACQAAPRKKKRKKHRERDKACVCVRHGSPKRREAGIRWASALVALCMIGAAAAAALVDDFATPAAGLTGAETRVLRNALDGACFVALATGVARLFMRRAGSGWRAPAGSMAAAAAAGALAPDYMQASPWSLALFCGCALVGVY</sequence>
<evidence type="ECO:0000313" key="4">
    <source>
        <dbReference type="Proteomes" id="UP000202511"/>
    </source>
</evidence>
<dbReference type="Proteomes" id="UP000202511">
    <property type="component" value="Segment"/>
</dbReference>
<reference evidence="3 4" key="1">
    <citation type="journal article" date="2015" name="Parasitol. Res.">
        <title>Viruses in close associations with free-living amoebae.</title>
        <authorList>
            <person name="Scheid P."/>
        </authorList>
    </citation>
    <scope>NUCLEOTIDE SEQUENCE [LARGE SCALE GENOMIC DNA]</scope>
    <source>
        <strain evidence="3">KlaHel</strain>
    </source>
</reference>
<accession>A0A0B5JEK9</accession>
<keyword evidence="2" id="KW-1133">Transmembrane helix</keyword>
<dbReference type="EMBL" id="KP136319">
    <property type="protein sequence ID" value="AJF98202.1"/>
    <property type="molecule type" value="Genomic_DNA"/>
</dbReference>